<dbReference type="AlphaFoldDB" id="J9AHS0"/>
<dbReference type="PANTHER" id="PTHR23329:SF1">
    <property type="entry name" value="TUFTELIN-INTERACTING PROTEIN 11"/>
    <property type="match status" value="1"/>
</dbReference>
<accession>J9AHS0</accession>
<name>J9AHS0_WUCBA</name>
<gene>
    <name evidence="2" type="ORF">WUBG_15378</name>
</gene>
<evidence type="ECO:0000259" key="1">
    <source>
        <dbReference type="Pfam" id="PF07842"/>
    </source>
</evidence>
<dbReference type="GO" id="GO:0000390">
    <property type="term" value="P:spliceosomal complex disassembly"/>
    <property type="evidence" value="ECO:0007669"/>
    <property type="project" value="InterPro"/>
</dbReference>
<dbReference type="GO" id="GO:0071008">
    <property type="term" value="C:U2-type post-mRNA release spliceosomal complex"/>
    <property type="evidence" value="ECO:0007669"/>
    <property type="project" value="TreeGrafter"/>
</dbReference>
<evidence type="ECO:0000313" key="2">
    <source>
        <dbReference type="EMBL" id="EJW73715.1"/>
    </source>
</evidence>
<feature type="domain" description="GCF C-terminal" evidence="1">
    <location>
        <begin position="111"/>
        <end position="174"/>
    </location>
</feature>
<dbReference type="Proteomes" id="UP000004810">
    <property type="component" value="Unassembled WGS sequence"/>
</dbReference>
<dbReference type="InterPro" id="IPR022783">
    <property type="entry name" value="GCFC_dom"/>
</dbReference>
<proteinExistence type="predicted"/>
<dbReference type="PANTHER" id="PTHR23329">
    <property type="entry name" value="TUFTELIN-INTERACTING PROTEIN 11-RELATED"/>
    <property type="match status" value="1"/>
</dbReference>
<dbReference type="InterPro" id="IPR045211">
    <property type="entry name" value="TFP11/STIP/Ntr1"/>
</dbReference>
<organism evidence="2 3">
    <name type="scientific">Wuchereria bancrofti</name>
    <dbReference type="NCBI Taxonomy" id="6293"/>
    <lineage>
        <taxon>Eukaryota</taxon>
        <taxon>Metazoa</taxon>
        <taxon>Ecdysozoa</taxon>
        <taxon>Nematoda</taxon>
        <taxon>Chromadorea</taxon>
        <taxon>Rhabditida</taxon>
        <taxon>Spirurina</taxon>
        <taxon>Spiruromorpha</taxon>
        <taxon>Filarioidea</taxon>
        <taxon>Onchocercidae</taxon>
        <taxon>Wuchereria</taxon>
    </lineage>
</organism>
<protein>
    <recommendedName>
        <fullName evidence="1">GCF C-terminal domain-containing protein</fullName>
    </recommendedName>
</protein>
<sequence length="174" mass="20808">MTGKEQKVYSGYDAYAAKTRAIVEAQMERLVFDVPELMHNLNLLINETEETIRRNDRQMRFLRDQTAALENDSMQIQAALWKEREEQKHVEELNDLLERFSTKSDEGNVTLDECRELFQKMQAEYFEEYRLFRLEEIAITNVLPLIQHYFLTWNALDNEQMNYGITLMGEWKKI</sequence>
<reference evidence="3" key="1">
    <citation type="submission" date="2012-08" db="EMBL/GenBank/DDBJ databases">
        <title>The Genome Sequence of Wuchereria bancrofti.</title>
        <authorList>
            <person name="Nutman T.B."/>
            <person name="Fink D.L."/>
            <person name="Russ C."/>
            <person name="Young S."/>
            <person name="Zeng Q."/>
            <person name="Koehrsen M."/>
            <person name="Alvarado L."/>
            <person name="Berlin A."/>
            <person name="Chapman S.B."/>
            <person name="Chen Z."/>
            <person name="Freedman E."/>
            <person name="Gellesch M."/>
            <person name="Goldberg J."/>
            <person name="Griggs A."/>
            <person name="Gujja S."/>
            <person name="Heilman E.R."/>
            <person name="Heiman D."/>
            <person name="Hepburn T."/>
            <person name="Howarth C."/>
            <person name="Jen D."/>
            <person name="Larson L."/>
            <person name="Lewis B."/>
            <person name="Mehta T."/>
            <person name="Park D."/>
            <person name="Pearson M."/>
            <person name="Roberts A."/>
            <person name="Saif S."/>
            <person name="Shea T."/>
            <person name="Shenoy N."/>
            <person name="Sisk P."/>
            <person name="Stolte C."/>
            <person name="Sykes S."/>
            <person name="Walk T."/>
            <person name="White J."/>
            <person name="Yandava C."/>
            <person name="Haas B."/>
            <person name="Henn M.R."/>
            <person name="Nusbaum C."/>
            <person name="Birren B."/>
        </authorList>
    </citation>
    <scope>NUCLEOTIDE SEQUENCE [LARGE SCALE GENOMIC DNA]</scope>
    <source>
        <strain evidence="3">NA</strain>
    </source>
</reference>
<evidence type="ECO:0000313" key="3">
    <source>
        <dbReference type="Proteomes" id="UP000004810"/>
    </source>
</evidence>
<comment type="caution">
    <text evidence="2">The sequence shown here is derived from an EMBL/GenBank/DDBJ whole genome shotgun (WGS) entry which is preliminary data.</text>
</comment>
<dbReference type="Pfam" id="PF07842">
    <property type="entry name" value="GCFC"/>
    <property type="match status" value="1"/>
</dbReference>
<dbReference type="EMBL" id="ADBV01013556">
    <property type="protein sequence ID" value="EJW73715.1"/>
    <property type="molecule type" value="Genomic_DNA"/>
</dbReference>